<dbReference type="Ensembl" id="ENSSMAT00000063954.1">
    <property type="protein sequence ID" value="ENSSMAP00000061205.1"/>
    <property type="gene ID" value="ENSSMAG00000034853.1"/>
</dbReference>
<keyword evidence="2" id="KW-0547">Nucleotide-binding</keyword>
<dbReference type="PROSITE" id="PS51720">
    <property type="entry name" value="G_AIG1"/>
    <property type="match status" value="1"/>
</dbReference>
<dbReference type="GeneTree" id="ENSGT01120000271858"/>
<dbReference type="InterPro" id="IPR045058">
    <property type="entry name" value="GIMA/IAN/Toc"/>
</dbReference>
<evidence type="ECO:0000313" key="6">
    <source>
        <dbReference type="Proteomes" id="UP000694558"/>
    </source>
</evidence>
<comment type="similarity">
    <text evidence="1">Belongs to the TRAFAC class TrmE-Era-EngA-EngB-Septin-like GTPase superfamily. AIG1/Toc34/Toc159-like paraseptin GTPase family. IAN subfamily.</text>
</comment>
<sequence length="305" mass="32735">MAYHRLEAEGEELRIALVGKTGVGKSAVGNTILGGKVFISKPSSSSVTSECKKQTAVIVGHTLAVVDTPGLFDTRENEEVVKKKIAKCISFASPGPHVFLVVLQLQRFTKQEEETVKILQTMFGEEARKYTMVLFTHGDLLREDDVSIEEFIRENNPLYNFIGQCDGGYHVFDNRDKTITQVSDLVRKINVMLKRNGGSFYTNEMFAAAERAIIKETERLKKAHPDMDQKEVRTRAEEDNSFISNFVKGIGVTSIGAGVGAGVGCMFGGVGAVAGAKVGAAAGAAVGALAASVVAVKKSGACVIQ</sequence>
<organism evidence="5 6">
    <name type="scientific">Scophthalmus maximus</name>
    <name type="common">Turbot</name>
    <name type="synonym">Psetta maxima</name>
    <dbReference type="NCBI Taxonomy" id="52904"/>
    <lineage>
        <taxon>Eukaryota</taxon>
        <taxon>Metazoa</taxon>
        <taxon>Chordata</taxon>
        <taxon>Craniata</taxon>
        <taxon>Vertebrata</taxon>
        <taxon>Euteleostomi</taxon>
        <taxon>Actinopterygii</taxon>
        <taxon>Neopterygii</taxon>
        <taxon>Teleostei</taxon>
        <taxon>Neoteleostei</taxon>
        <taxon>Acanthomorphata</taxon>
        <taxon>Carangaria</taxon>
        <taxon>Pleuronectiformes</taxon>
        <taxon>Pleuronectoidei</taxon>
        <taxon>Scophthalmidae</taxon>
        <taxon>Scophthalmus</taxon>
    </lineage>
</organism>
<dbReference type="InterPro" id="IPR027417">
    <property type="entry name" value="P-loop_NTPase"/>
</dbReference>
<reference evidence="5" key="1">
    <citation type="submission" date="2023-05" db="EMBL/GenBank/DDBJ databases">
        <title>High-quality long-read genome of Scophthalmus maximus.</title>
        <authorList>
            <person name="Lien S."/>
            <person name="Martinez P."/>
        </authorList>
    </citation>
    <scope>NUCLEOTIDE SEQUENCE [LARGE SCALE GENOMIC DNA]</scope>
</reference>
<evidence type="ECO:0000313" key="5">
    <source>
        <dbReference type="Ensembl" id="ENSSMAP00000061205.1"/>
    </source>
</evidence>
<dbReference type="FunFam" id="3.40.50.300:FF:000366">
    <property type="entry name" value="GTPase, IMAP family member 2"/>
    <property type="match status" value="1"/>
</dbReference>
<dbReference type="InterPro" id="IPR006703">
    <property type="entry name" value="G_AIG1"/>
</dbReference>
<accession>A0A8D3DNU6</accession>
<dbReference type="PANTHER" id="PTHR10903:SF186">
    <property type="entry name" value="GTPASE IMAP FAMILY MEMBER 4-LIKE-RELATED"/>
    <property type="match status" value="1"/>
</dbReference>
<keyword evidence="3" id="KW-0342">GTP-binding</keyword>
<dbReference type="AlphaFoldDB" id="A0A8D3DNU6"/>
<dbReference type="Gene3D" id="3.40.50.300">
    <property type="entry name" value="P-loop containing nucleotide triphosphate hydrolases"/>
    <property type="match status" value="1"/>
</dbReference>
<evidence type="ECO:0000256" key="3">
    <source>
        <dbReference type="ARBA" id="ARBA00023134"/>
    </source>
</evidence>
<protein>
    <recommendedName>
        <fullName evidence="4">AIG1-type G domain-containing protein</fullName>
    </recommendedName>
</protein>
<dbReference type="Proteomes" id="UP000694558">
    <property type="component" value="Chromosome 16"/>
</dbReference>
<dbReference type="GO" id="GO:0005525">
    <property type="term" value="F:GTP binding"/>
    <property type="evidence" value="ECO:0007669"/>
    <property type="project" value="UniProtKB-KW"/>
</dbReference>
<name>A0A8D3DNU6_SCOMX</name>
<dbReference type="Pfam" id="PF04548">
    <property type="entry name" value="AIG1"/>
    <property type="match status" value="1"/>
</dbReference>
<evidence type="ECO:0000256" key="1">
    <source>
        <dbReference type="ARBA" id="ARBA00008535"/>
    </source>
</evidence>
<dbReference type="PANTHER" id="PTHR10903">
    <property type="entry name" value="GTPASE, IMAP FAMILY MEMBER-RELATED"/>
    <property type="match status" value="1"/>
</dbReference>
<proteinExistence type="inferred from homology"/>
<reference evidence="5" key="2">
    <citation type="submission" date="2025-08" db="UniProtKB">
        <authorList>
            <consortium name="Ensembl"/>
        </authorList>
    </citation>
    <scope>IDENTIFICATION</scope>
</reference>
<feature type="domain" description="AIG1-type G" evidence="4">
    <location>
        <begin position="10"/>
        <end position="210"/>
    </location>
</feature>
<dbReference type="CDD" id="cd01852">
    <property type="entry name" value="AIG1"/>
    <property type="match status" value="1"/>
</dbReference>
<evidence type="ECO:0000259" key="4">
    <source>
        <dbReference type="PROSITE" id="PS51720"/>
    </source>
</evidence>
<dbReference type="SUPFAM" id="SSF52540">
    <property type="entry name" value="P-loop containing nucleoside triphosphate hydrolases"/>
    <property type="match status" value="1"/>
</dbReference>
<evidence type="ECO:0000256" key="2">
    <source>
        <dbReference type="ARBA" id="ARBA00022741"/>
    </source>
</evidence>